<dbReference type="PANTHER" id="PTHR31286">
    <property type="entry name" value="GLYCINE-RICH CELL WALL STRUCTURAL PROTEIN 1.8-LIKE"/>
    <property type="match status" value="1"/>
</dbReference>
<feature type="compositionally biased region" description="Polar residues" evidence="1">
    <location>
        <begin position="272"/>
        <end position="290"/>
    </location>
</feature>
<dbReference type="Proteomes" id="UP000289738">
    <property type="component" value="Chromosome B06"/>
</dbReference>
<proteinExistence type="predicted"/>
<organism evidence="2 3">
    <name type="scientific">Arachis hypogaea</name>
    <name type="common">Peanut</name>
    <dbReference type="NCBI Taxonomy" id="3818"/>
    <lineage>
        <taxon>Eukaryota</taxon>
        <taxon>Viridiplantae</taxon>
        <taxon>Streptophyta</taxon>
        <taxon>Embryophyta</taxon>
        <taxon>Tracheophyta</taxon>
        <taxon>Spermatophyta</taxon>
        <taxon>Magnoliopsida</taxon>
        <taxon>eudicotyledons</taxon>
        <taxon>Gunneridae</taxon>
        <taxon>Pentapetalae</taxon>
        <taxon>rosids</taxon>
        <taxon>fabids</taxon>
        <taxon>Fabales</taxon>
        <taxon>Fabaceae</taxon>
        <taxon>Papilionoideae</taxon>
        <taxon>50 kb inversion clade</taxon>
        <taxon>dalbergioids sensu lato</taxon>
        <taxon>Dalbergieae</taxon>
        <taxon>Pterocarpus clade</taxon>
        <taxon>Arachis</taxon>
    </lineage>
</organism>
<gene>
    <name evidence="2" type="ORF">Ahy_B06g085630</name>
</gene>
<dbReference type="PANTHER" id="PTHR31286:SF99">
    <property type="entry name" value="DUF4283 DOMAIN-CONTAINING PROTEIN"/>
    <property type="match status" value="1"/>
</dbReference>
<reference evidence="2 3" key="1">
    <citation type="submission" date="2019-01" db="EMBL/GenBank/DDBJ databases">
        <title>Sequencing of cultivated peanut Arachis hypogaea provides insights into genome evolution and oil improvement.</title>
        <authorList>
            <person name="Chen X."/>
        </authorList>
    </citation>
    <scope>NUCLEOTIDE SEQUENCE [LARGE SCALE GENOMIC DNA]</scope>
    <source>
        <strain evidence="3">cv. Fuhuasheng</strain>
        <tissue evidence="2">Leaves</tissue>
    </source>
</reference>
<feature type="region of interest" description="Disordered" evidence="1">
    <location>
        <begin position="1"/>
        <end position="53"/>
    </location>
</feature>
<dbReference type="AlphaFoldDB" id="A0A444YV43"/>
<evidence type="ECO:0000313" key="3">
    <source>
        <dbReference type="Proteomes" id="UP000289738"/>
    </source>
</evidence>
<name>A0A444YV43_ARAHY</name>
<dbReference type="InterPro" id="IPR040256">
    <property type="entry name" value="At4g02000-like"/>
</dbReference>
<feature type="compositionally biased region" description="Low complexity" evidence="1">
    <location>
        <begin position="291"/>
        <end position="303"/>
    </location>
</feature>
<dbReference type="STRING" id="3818.A0A444YV43"/>
<evidence type="ECO:0000256" key="1">
    <source>
        <dbReference type="SAM" id="MobiDB-lite"/>
    </source>
</evidence>
<evidence type="ECO:0000313" key="2">
    <source>
        <dbReference type="EMBL" id="RYR05811.1"/>
    </source>
</evidence>
<keyword evidence="3" id="KW-1185">Reference proteome</keyword>
<sequence>MKGSYKDTLLTSPGIEEDHITSLDMEDDDPNPEDKWYRDDDDRENADKPFNPCPTISVSKEEFEEWSKPWKNALLAKVLGKHATFAFMEQRLHRNWEKKDEDDYAHALMEGPWMTAGHYLIVQRWRPFFLTGSTEVRKIAAWIRIPNLPIELYNHRFLWRVGSTMGHMLKVDRTTSIHLRKKFARICVEINLAKQLVPRISVLGCELNLEYEENRAGDNPQGEVPADSVGDENGRSTDPQNHRNYSNGKSNPDFGPWMLVKRYNNRKKPQIGQRQSHANQDAITIYSTKEGNSPKGNNSNSGSRFAILHEENPGNVQESANELKVG</sequence>
<feature type="compositionally biased region" description="Polar residues" evidence="1">
    <location>
        <begin position="236"/>
        <end position="250"/>
    </location>
</feature>
<feature type="region of interest" description="Disordered" evidence="1">
    <location>
        <begin position="214"/>
        <end position="326"/>
    </location>
</feature>
<accession>A0A444YV43</accession>
<protein>
    <submittedName>
        <fullName evidence="2">Uncharacterized protein</fullName>
    </submittedName>
</protein>
<dbReference type="EMBL" id="SDMP01000016">
    <property type="protein sequence ID" value="RYR05811.1"/>
    <property type="molecule type" value="Genomic_DNA"/>
</dbReference>
<comment type="caution">
    <text evidence="2">The sequence shown here is derived from an EMBL/GenBank/DDBJ whole genome shotgun (WGS) entry which is preliminary data.</text>
</comment>